<dbReference type="SUPFAM" id="SSF52540">
    <property type="entry name" value="P-loop containing nucleoside triphosphate hydrolases"/>
    <property type="match status" value="1"/>
</dbReference>
<dbReference type="InterPro" id="IPR051314">
    <property type="entry name" value="AAA_ATPase_RarA/MGS1/WRNIP1"/>
</dbReference>
<dbReference type="PANTHER" id="PTHR13779">
    <property type="entry name" value="WERNER HELICASE-INTERACTING PROTEIN 1 FAMILY MEMBER"/>
    <property type="match status" value="1"/>
</dbReference>
<evidence type="ECO:0000256" key="1">
    <source>
        <dbReference type="SAM" id="MobiDB-lite"/>
    </source>
</evidence>
<dbReference type="Pfam" id="PF00004">
    <property type="entry name" value="AAA"/>
    <property type="match status" value="1"/>
</dbReference>
<dbReference type="GO" id="GO:0017116">
    <property type="term" value="F:single-stranded DNA helicase activity"/>
    <property type="evidence" value="ECO:0007669"/>
    <property type="project" value="TreeGrafter"/>
</dbReference>
<dbReference type="InterPro" id="IPR003959">
    <property type="entry name" value="ATPase_AAA_core"/>
</dbReference>
<feature type="domain" description="AAA+ ATPase" evidence="2">
    <location>
        <begin position="101"/>
        <end position="218"/>
    </location>
</feature>
<proteinExistence type="predicted"/>
<feature type="non-terminal residue" evidence="3">
    <location>
        <position position="237"/>
    </location>
</feature>
<dbReference type="PANTHER" id="PTHR13779:SF7">
    <property type="entry name" value="ATPASE WRNIP1"/>
    <property type="match status" value="1"/>
</dbReference>
<dbReference type="EMBL" id="JADGJD010002739">
    <property type="protein sequence ID" value="KAJ3029131.1"/>
    <property type="molecule type" value="Genomic_DNA"/>
</dbReference>
<dbReference type="GO" id="GO:0005524">
    <property type="term" value="F:ATP binding"/>
    <property type="evidence" value="ECO:0007669"/>
    <property type="project" value="InterPro"/>
</dbReference>
<dbReference type="FunFam" id="3.40.50.300:FF:000137">
    <property type="entry name" value="Replication-associated recombination protein A"/>
    <property type="match status" value="1"/>
</dbReference>
<comment type="caution">
    <text evidence="3">The sequence shown here is derived from an EMBL/GenBank/DDBJ whole genome shotgun (WGS) entry which is preliminary data.</text>
</comment>
<dbReference type="Gene3D" id="3.40.50.300">
    <property type="entry name" value="P-loop containing nucleotide triphosphate hydrolases"/>
    <property type="match status" value="1"/>
</dbReference>
<evidence type="ECO:0000313" key="4">
    <source>
        <dbReference type="Proteomes" id="UP001212841"/>
    </source>
</evidence>
<feature type="compositionally biased region" description="Low complexity" evidence="1">
    <location>
        <begin position="17"/>
        <end position="30"/>
    </location>
</feature>
<dbReference type="AlphaFoldDB" id="A0AAD5S141"/>
<dbReference type="Proteomes" id="UP001212841">
    <property type="component" value="Unassembled WGS sequence"/>
</dbReference>
<evidence type="ECO:0000313" key="3">
    <source>
        <dbReference type="EMBL" id="KAJ3029131.1"/>
    </source>
</evidence>
<organism evidence="3 4">
    <name type="scientific">Rhizophlyctis rosea</name>
    <dbReference type="NCBI Taxonomy" id="64517"/>
    <lineage>
        <taxon>Eukaryota</taxon>
        <taxon>Fungi</taxon>
        <taxon>Fungi incertae sedis</taxon>
        <taxon>Chytridiomycota</taxon>
        <taxon>Chytridiomycota incertae sedis</taxon>
        <taxon>Chytridiomycetes</taxon>
        <taxon>Rhizophlyctidales</taxon>
        <taxon>Rhizophlyctidaceae</taxon>
        <taxon>Rhizophlyctis</taxon>
    </lineage>
</organism>
<name>A0AAD5S141_9FUNG</name>
<sequence>MTPSSAGKKQTKLFATPSGSLSRQSSFSPPFSTPPQAQKRKVSDEQHAIDAPPPKQAKKSGKEGHIPLAELARPKTLNEFCGQTNIVGEGKLLRSLVEQNRVPSLIFWGPPGVGKTTLARIIAKSQNTFYRELSATIHSLSDVRKAADDSKNHKLLTGQKPIIFLDEIHRFTKTQQDFFLSPLESGTFTLIAATTENPSFRVNNALLSRCRVFVLDKLGEEELLPMLRRALKIKLRG</sequence>
<dbReference type="GO" id="GO:0006261">
    <property type="term" value="P:DNA-templated DNA replication"/>
    <property type="evidence" value="ECO:0007669"/>
    <property type="project" value="TreeGrafter"/>
</dbReference>
<dbReference type="GO" id="GO:0016887">
    <property type="term" value="F:ATP hydrolysis activity"/>
    <property type="evidence" value="ECO:0007669"/>
    <property type="project" value="InterPro"/>
</dbReference>
<feature type="region of interest" description="Disordered" evidence="1">
    <location>
        <begin position="1"/>
        <end position="63"/>
    </location>
</feature>
<dbReference type="GO" id="GO:0000731">
    <property type="term" value="P:DNA synthesis involved in DNA repair"/>
    <property type="evidence" value="ECO:0007669"/>
    <property type="project" value="TreeGrafter"/>
</dbReference>
<evidence type="ECO:0000259" key="2">
    <source>
        <dbReference type="SMART" id="SM00382"/>
    </source>
</evidence>
<reference evidence="3" key="1">
    <citation type="submission" date="2020-05" db="EMBL/GenBank/DDBJ databases">
        <title>Phylogenomic resolution of chytrid fungi.</title>
        <authorList>
            <person name="Stajich J.E."/>
            <person name="Amses K."/>
            <person name="Simmons R."/>
            <person name="Seto K."/>
            <person name="Myers J."/>
            <person name="Bonds A."/>
            <person name="Quandt C.A."/>
            <person name="Barry K."/>
            <person name="Liu P."/>
            <person name="Grigoriev I."/>
            <person name="Longcore J.E."/>
            <person name="James T.Y."/>
        </authorList>
    </citation>
    <scope>NUCLEOTIDE SEQUENCE</scope>
    <source>
        <strain evidence="3">JEL0318</strain>
    </source>
</reference>
<protein>
    <recommendedName>
        <fullName evidence="2">AAA+ ATPase domain-containing protein</fullName>
    </recommendedName>
</protein>
<accession>A0AAD5S141</accession>
<gene>
    <name evidence="3" type="ORF">HK097_005846</name>
</gene>
<dbReference type="SMART" id="SM00382">
    <property type="entry name" value="AAA"/>
    <property type="match status" value="1"/>
</dbReference>
<dbReference type="GO" id="GO:0005634">
    <property type="term" value="C:nucleus"/>
    <property type="evidence" value="ECO:0007669"/>
    <property type="project" value="TreeGrafter"/>
</dbReference>
<keyword evidence="4" id="KW-1185">Reference proteome</keyword>
<dbReference type="InterPro" id="IPR027417">
    <property type="entry name" value="P-loop_NTPase"/>
</dbReference>
<dbReference type="InterPro" id="IPR003593">
    <property type="entry name" value="AAA+_ATPase"/>
</dbReference>
<dbReference type="GO" id="GO:0008047">
    <property type="term" value="F:enzyme activator activity"/>
    <property type="evidence" value="ECO:0007669"/>
    <property type="project" value="TreeGrafter"/>
</dbReference>
<dbReference type="CDD" id="cd00009">
    <property type="entry name" value="AAA"/>
    <property type="match status" value="1"/>
</dbReference>